<dbReference type="Pfam" id="PF09681">
    <property type="entry name" value="Phage_rep_org_N"/>
    <property type="match status" value="1"/>
</dbReference>
<keyword evidence="4" id="KW-1185">Reference proteome</keyword>
<evidence type="ECO:0000313" key="3">
    <source>
        <dbReference type="EMBL" id="MDA3730035.1"/>
    </source>
</evidence>
<dbReference type="AlphaFoldDB" id="A0AA42DJE0"/>
<dbReference type="NCBIfam" id="TIGR01714">
    <property type="entry name" value="phage_rep_org_N"/>
    <property type="match status" value="1"/>
</dbReference>
<dbReference type="RefSeq" id="WP_271010778.1">
    <property type="nucleotide sequence ID" value="NZ_JAQIFT010000007.1"/>
</dbReference>
<feature type="region of interest" description="Disordered" evidence="1">
    <location>
        <begin position="237"/>
        <end position="267"/>
    </location>
</feature>
<feature type="domain" description="Phage replisome organiser N-terminal" evidence="2">
    <location>
        <begin position="7"/>
        <end position="119"/>
    </location>
</feature>
<evidence type="ECO:0000259" key="2">
    <source>
        <dbReference type="Pfam" id="PF09681"/>
    </source>
</evidence>
<dbReference type="InterPro" id="IPR010056">
    <property type="entry name" value="Phage_rep_org__N"/>
</dbReference>
<gene>
    <name evidence="3" type="ORF">PBV87_00720</name>
</gene>
<protein>
    <submittedName>
        <fullName evidence="3">Phage replisome organizer N-terminal domain-containing protein</fullName>
    </submittedName>
</protein>
<dbReference type="Proteomes" id="UP001169242">
    <property type="component" value="Unassembled WGS sequence"/>
</dbReference>
<proteinExistence type="predicted"/>
<organism evidence="3 4">
    <name type="scientific">Holtiella tumoricola</name>
    <dbReference type="NCBI Taxonomy" id="3018743"/>
    <lineage>
        <taxon>Bacteria</taxon>
        <taxon>Bacillati</taxon>
        <taxon>Bacillota</taxon>
        <taxon>Clostridia</taxon>
        <taxon>Lachnospirales</taxon>
        <taxon>Cellulosilyticaceae</taxon>
        <taxon>Holtiella</taxon>
    </lineage>
</organism>
<reference evidence="3" key="1">
    <citation type="journal article" date="2023" name="Int. J. Syst. Evol. Microbiol.">
        <title>&lt;i&gt;Holtiella tumoricola&lt;/i&gt; gen. nov. sp. nov., isolated from a human clinical sample.</title>
        <authorList>
            <person name="Allen-Vercoe E."/>
            <person name="Daigneault M.C."/>
            <person name="Vancuren S.J."/>
            <person name="Cochrane K."/>
            <person name="O'Neal L.L."/>
            <person name="Sankaranarayanan K."/>
            <person name="Lawson P.A."/>
        </authorList>
    </citation>
    <scope>NUCLEOTIDE SEQUENCE</scope>
    <source>
        <strain evidence="3">CC70A</strain>
    </source>
</reference>
<comment type="caution">
    <text evidence="3">The sequence shown here is derived from an EMBL/GenBank/DDBJ whole genome shotgun (WGS) entry which is preliminary data.</text>
</comment>
<evidence type="ECO:0000256" key="1">
    <source>
        <dbReference type="SAM" id="MobiDB-lite"/>
    </source>
</evidence>
<sequence>MAKRFFWLKLKDDFFRQKEIKKLRRVAGGDTLTIIYLKMQLLSIRNGGIIEYEETEDSLEEQLGLELDEEVENVRLTIMYLKSNNLIEQLDENEYLLNKVPEIIGSESDAAERMRKMRSGKCNKVTISCNEVTPLLQDVRTCYTEKEIEKDKEKENKKHIVQQADTVWARYPLKKGKAAAIKKIPKLIEKYGYEQLIRCIERYESGLQKETWRKPQNGSTFFNSGYVDYLDENYHEGVSDNGGNSKHHTAESNDPYSGLGLTMQDLQ</sequence>
<dbReference type="EMBL" id="JAQIFT010000007">
    <property type="protein sequence ID" value="MDA3730035.1"/>
    <property type="molecule type" value="Genomic_DNA"/>
</dbReference>
<accession>A0AA42DJE0</accession>
<name>A0AA42DJE0_9FIRM</name>
<evidence type="ECO:0000313" key="4">
    <source>
        <dbReference type="Proteomes" id="UP001169242"/>
    </source>
</evidence>